<organism evidence="3 4">
    <name type="scientific">Microbacterium marinilacus</name>
    <dbReference type="NCBI Taxonomy" id="415209"/>
    <lineage>
        <taxon>Bacteria</taxon>
        <taxon>Bacillati</taxon>
        <taxon>Actinomycetota</taxon>
        <taxon>Actinomycetes</taxon>
        <taxon>Micrococcales</taxon>
        <taxon>Microbacteriaceae</taxon>
        <taxon>Microbacterium</taxon>
    </lineage>
</organism>
<accession>A0ABP7BHJ1</accession>
<comment type="similarity">
    <text evidence="1">Belongs to the WXG100 family.</text>
</comment>
<dbReference type="Proteomes" id="UP001410795">
    <property type="component" value="Unassembled WGS sequence"/>
</dbReference>
<dbReference type="SUPFAM" id="SSF140453">
    <property type="entry name" value="EsxAB dimer-like"/>
    <property type="match status" value="1"/>
</dbReference>
<keyword evidence="4" id="KW-1185">Reference proteome</keyword>
<protein>
    <recommendedName>
        <fullName evidence="1">ESAT-6-like protein</fullName>
    </recommendedName>
</protein>
<dbReference type="Pfam" id="PF06013">
    <property type="entry name" value="WXG100"/>
    <property type="match status" value="1"/>
</dbReference>
<proteinExistence type="inferred from homology"/>
<evidence type="ECO:0000256" key="2">
    <source>
        <dbReference type="SAM" id="MobiDB-lite"/>
    </source>
</evidence>
<gene>
    <name evidence="3" type="ORF">GCM10022202_20270</name>
</gene>
<dbReference type="Gene3D" id="1.10.287.1060">
    <property type="entry name" value="ESAT-6-like"/>
    <property type="match status" value="1"/>
</dbReference>
<evidence type="ECO:0000313" key="3">
    <source>
        <dbReference type="EMBL" id="GAA3659480.1"/>
    </source>
</evidence>
<name>A0ABP7BHJ1_9MICO</name>
<dbReference type="EMBL" id="BAAAYV010000009">
    <property type="protein sequence ID" value="GAA3659480.1"/>
    <property type="molecule type" value="Genomic_DNA"/>
</dbReference>
<feature type="region of interest" description="Disordered" evidence="2">
    <location>
        <begin position="80"/>
        <end position="104"/>
    </location>
</feature>
<evidence type="ECO:0000256" key="1">
    <source>
        <dbReference type="RuleBase" id="RU362001"/>
    </source>
</evidence>
<dbReference type="InterPro" id="IPR036689">
    <property type="entry name" value="ESAT-6-like_sf"/>
</dbReference>
<evidence type="ECO:0000313" key="4">
    <source>
        <dbReference type="Proteomes" id="UP001410795"/>
    </source>
</evidence>
<reference evidence="4" key="1">
    <citation type="journal article" date="2019" name="Int. J. Syst. Evol. Microbiol.">
        <title>The Global Catalogue of Microorganisms (GCM) 10K type strain sequencing project: providing services to taxonomists for standard genome sequencing and annotation.</title>
        <authorList>
            <consortium name="The Broad Institute Genomics Platform"/>
            <consortium name="The Broad Institute Genome Sequencing Center for Infectious Disease"/>
            <person name="Wu L."/>
            <person name="Ma J."/>
        </authorList>
    </citation>
    <scope>NUCLEOTIDE SEQUENCE [LARGE SCALE GENOMIC DNA]</scope>
    <source>
        <strain evidence="4">JCM 16546</strain>
    </source>
</reference>
<dbReference type="InterPro" id="IPR010310">
    <property type="entry name" value="T7SS_ESAT-6-like"/>
</dbReference>
<dbReference type="NCBIfam" id="TIGR03930">
    <property type="entry name" value="WXG100_ESAT6"/>
    <property type="match status" value="1"/>
</dbReference>
<sequence length="104" mass="11119">MATEEVSAADGAIERGAKIVSDSKIALNTEIQSIESKLATIGAQWQGQSAAAFQSLIAAWRDKARKITGNLDAFEENLRASQTNYSTSDDTSKSSLTRLQGRLG</sequence>
<feature type="compositionally biased region" description="Low complexity" evidence="2">
    <location>
        <begin position="86"/>
        <end position="95"/>
    </location>
</feature>
<comment type="caution">
    <text evidence="3">The sequence shown here is derived from an EMBL/GenBank/DDBJ whole genome shotgun (WGS) entry which is preliminary data.</text>
</comment>